<feature type="compositionally biased region" description="Low complexity" evidence="1">
    <location>
        <begin position="367"/>
        <end position="384"/>
    </location>
</feature>
<feature type="compositionally biased region" description="Low complexity" evidence="1">
    <location>
        <begin position="609"/>
        <end position="618"/>
    </location>
</feature>
<feature type="region of interest" description="Disordered" evidence="1">
    <location>
        <begin position="149"/>
        <end position="174"/>
    </location>
</feature>
<proteinExistence type="predicted"/>
<feature type="transmembrane region" description="Helical" evidence="2">
    <location>
        <begin position="70"/>
        <end position="91"/>
    </location>
</feature>
<keyword evidence="2" id="KW-1133">Transmembrane helix</keyword>
<feature type="region of interest" description="Disordered" evidence="1">
    <location>
        <begin position="725"/>
        <end position="748"/>
    </location>
</feature>
<feature type="compositionally biased region" description="Polar residues" evidence="1">
    <location>
        <begin position="219"/>
        <end position="245"/>
    </location>
</feature>
<dbReference type="Proteomes" id="UP001437256">
    <property type="component" value="Unassembled WGS sequence"/>
</dbReference>
<protein>
    <submittedName>
        <fullName evidence="3">Uncharacterized protein</fullName>
    </submittedName>
</protein>
<gene>
    <name evidence="3" type="ORF">AAF712_005980</name>
</gene>
<sequence length="748" mass="81366">METSGEWETQCKDHGGVKTQTSDDVEERVKQLNIPPWAFEKCPSNKTFNVEVAVLADAVKISNDSLIVKIVAPIASVLSVLGACIVGFIFYRRWRKRRGGAPSRLENLWETLRKGIWAPKIRKGTRRQSWVIDGRRGTEELELVLPKSSSPTGATYGEHTRLSSSPPPMESSSSIFSSRKSQVETHLPGKAIWKNSKLAQRLRRRWLLLRVPFKASPVPVNSTRPSRSFNIDESNKSTRTASTLENYRRGGYRENGNPLTPSTEAGTWEAGTWDYAHNSIPEEDEGDTDSDLGLGDRPDRYEDENESLISAGERQRRKNIMGVLDIGRSNNHDSMESGQTTSLSMRVDPPSPVRSSPGPPPSPCQPPRVSASHSRAGSSSRNARTPPAPDYPPPLPPLSPRHMPQDRRQSMESILEPPVSAAPTALSSASEQIPVLDDITIPTPLYTHRQQSSSTQNVVQPPPPRPPGISHQTSSSSLDSGRHALPLPPSLRPAVSQQPFRSTEHLTLNTTVYGMSNDSSSNISGYSLLCSPPYRPRPLPEELTIARGDSPFPLHARTQSVDRPEEIAPPYRSKSPPIPASPPATGRSPPVPPRPHGNNTGQQEGSRGPGQQVQGPNQNRRELPRPPQASPPHIPHHHRVLSDPVRPYSPYVASIDATTAAGERLTMARRGSSESTATGMAIPAADDVASMFPGAVRAAGYAPAPAPALVESVSSDSLQLLGAAQAINGGGRPRDRDPRWYPEPSSIG</sequence>
<evidence type="ECO:0000313" key="3">
    <source>
        <dbReference type="EMBL" id="KAL0066991.1"/>
    </source>
</evidence>
<feature type="compositionally biased region" description="Acidic residues" evidence="1">
    <location>
        <begin position="281"/>
        <end position="290"/>
    </location>
</feature>
<keyword evidence="4" id="KW-1185">Reference proteome</keyword>
<name>A0ABR3A0X4_9AGAR</name>
<evidence type="ECO:0000256" key="2">
    <source>
        <dbReference type="SAM" id="Phobius"/>
    </source>
</evidence>
<feature type="compositionally biased region" description="Polar residues" evidence="1">
    <location>
        <begin position="495"/>
        <end position="512"/>
    </location>
</feature>
<comment type="caution">
    <text evidence="3">The sequence shown here is derived from an EMBL/GenBank/DDBJ whole genome shotgun (WGS) entry which is preliminary data.</text>
</comment>
<dbReference type="EMBL" id="JBBXMP010000030">
    <property type="protein sequence ID" value="KAL0066991.1"/>
    <property type="molecule type" value="Genomic_DNA"/>
</dbReference>
<evidence type="ECO:0000313" key="4">
    <source>
        <dbReference type="Proteomes" id="UP001437256"/>
    </source>
</evidence>
<feature type="compositionally biased region" description="Pro residues" evidence="1">
    <location>
        <begin position="349"/>
        <end position="366"/>
    </location>
</feature>
<accession>A0ABR3A0X4</accession>
<feature type="compositionally biased region" description="Polar residues" evidence="1">
    <location>
        <begin position="448"/>
        <end position="459"/>
    </location>
</feature>
<feature type="compositionally biased region" description="Low complexity" evidence="1">
    <location>
        <begin position="513"/>
        <end position="532"/>
    </location>
</feature>
<feature type="compositionally biased region" description="Pro residues" evidence="1">
    <location>
        <begin position="386"/>
        <end position="399"/>
    </location>
</feature>
<feature type="region of interest" description="Disordered" evidence="1">
    <location>
        <begin position="218"/>
        <end position="647"/>
    </location>
</feature>
<evidence type="ECO:0000256" key="1">
    <source>
        <dbReference type="SAM" id="MobiDB-lite"/>
    </source>
</evidence>
<keyword evidence="2" id="KW-0472">Membrane</keyword>
<feature type="compositionally biased region" description="Polar residues" evidence="1">
    <location>
        <begin position="470"/>
        <end position="479"/>
    </location>
</feature>
<reference evidence="3 4" key="1">
    <citation type="submission" date="2024-05" db="EMBL/GenBank/DDBJ databases">
        <title>A draft genome resource for the thread blight pathogen Marasmius tenuissimus strain MS-2.</title>
        <authorList>
            <person name="Yulfo-Soto G.E."/>
            <person name="Baruah I.K."/>
            <person name="Amoako-Attah I."/>
            <person name="Bukari Y."/>
            <person name="Meinhardt L.W."/>
            <person name="Bailey B.A."/>
            <person name="Cohen S.P."/>
        </authorList>
    </citation>
    <scope>NUCLEOTIDE SEQUENCE [LARGE SCALE GENOMIC DNA]</scope>
    <source>
        <strain evidence="3 4">MS-2</strain>
    </source>
</reference>
<organism evidence="3 4">
    <name type="scientific">Marasmius tenuissimus</name>
    <dbReference type="NCBI Taxonomy" id="585030"/>
    <lineage>
        <taxon>Eukaryota</taxon>
        <taxon>Fungi</taxon>
        <taxon>Dikarya</taxon>
        <taxon>Basidiomycota</taxon>
        <taxon>Agaricomycotina</taxon>
        <taxon>Agaricomycetes</taxon>
        <taxon>Agaricomycetidae</taxon>
        <taxon>Agaricales</taxon>
        <taxon>Marasmiineae</taxon>
        <taxon>Marasmiaceae</taxon>
        <taxon>Marasmius</taxon>
    </lineage>
</organism>
<keyword evidence="2" id="KW-0812">Transmembrane</keyword>